<feature type="domain" description="F-box" evidence="3">
    <location>
        <begin position="202"/>
        <end position="252"/>
    </location>
</feature>
<comment type="caution">
    <text evidence="4">The sequence shown here is derived from an EMBL/GenBank/DDBJ whole genome shotgun (WGS) entry which is preliminary data.</text>
</comment>
<evidence type="ECO:0000313" key="5">
    <source>
        <dbReference type="Proteomes" id="UP001150904"/>
    </source>
</evidence>
<protein>
    <recommendedName>
        <fullName evidence="3">F-box domain-containing protein</fullName>
    </recommendedName>
</protein>
<name>A0A9W9T8G4_9EURO</name>
<dbReference type="AlphaFoldDB" id="A0A9W9T8G4"/>
<organism evidence="4 5">
    <name type="scientific">Penicillium cinerascens</name>
    <dbReference type="NCBI Taxonomy" id="70096"/>
    <lineage>
        <taxon>Eukaryota</taxon>
        <taxon>Fungi</taxon>
        <taxon>Dikarya</taxon>
        <taxon>Ascomycota</taxon>
        <taxon>Pezizomycotina</taxon>
        <taxon>Eurotiomycetes</taxon>
        <taxon>Eurotiomycetidae</taxon>
        <taxon>Eurotiales</taxon>
        <taxon>Aspergillaceae</taxon>
        <taxon>Penicillium</taxon>
    </lineage>
</organism>
<dbReference type="InterPro" id="IPR045464">
    <property type="entry name" value="Hrt3/FBXO9_C"/>
</dbReference>
<feature type="compositionally biased region" description="Low complexity" evidence="2">
    <location>
        <begin position="25"/>
        <end position="43"/>
    </location>
</feature>
<dbReference type="SUPFAM" id="SSF81383">
    <property type="entry name" value="F-box domain"/>
    <property type="match status" value="1"/>
</dbReference>
<dbReference type="PANTHER" id="PTHR12874">
    <property type="entry name" value="F-BOX ONLY PROTEIN 48-RELATED"/>
    <property type="match status" value="1"/>
</dbReference>
<evidence type="ECO:0000313" key="4">
    <source>
        <dbReference type="EMBL" id="KAJ5212405.1"/>
    </source>
</evidence>
<dbReference type="Proteomes" id="UP001150904">
    <property type="component" value="Unassembled WGS sequence"/>
</dbReference>
<reference evidence="4" key="2">
    <citation type="journal article" date="2023" name="IMA Fungus">
        <title>Comparative genomic study of the Penicillium genus elucidates a diverse pangenome and 15 lateral gene transfer events.</title>
        <authorList>
            <person name="Petersen C."/>
            <person name="Sorensen T."/>
            <person name="Nielsen M.R."/>
            <person name="Sondergaard T.E."/>
            <person name="Sorensen J.L."/>
            <person name="Fitzpatrick D.A."/>
            <person name="Frisvad J.C."/>
            <person name="Nielsen K.L."/>
        </authorList>
    </citation>
    <scope>NUCLEOTIDE SEQUENCE</scope>
    <source>
        <strain evidence="4">IBT 15544</strain>
    </source>
</reference>
<dbReference type="GO" id="GO:0005737">
    <property type="term" value="C:cytoplasm"/>
    <property type="evidence" value="ECO:0007669"/>
    <property type="project" value="TreeGrafter"/>
</dbReference>
<evidence type="ECO:0000259" key="3">
    <source>
        <dbReference type="PROSITE" id="PS50181"/>
    </source>
</evidence>
<gene>
    <name evidence="4" type="ORF">N7498_004051</name>
</gene>
<dbReference type="InterPro" id="IPR001810">
    <property type="entry name" value="F-box_dom"/>
</dbReference>
<sequence>MQDNAELESFRREWREEVARRSKPRSTQAAPQAAAAPPLTRLPPTHHAAADRKDLEEEGPPPASFDPEELAQRVGELSVQPEKEADEDEFTRRDVTEPNTALEHFERAVEKEAAGKLGDSLQHYRKAYRLDDAVDKKFRNKHYAHVWKKPAQPIPDQPSTTSATVPAPVEAEILPISELIASFAHLPIPPADPVVENTPPPPCPISKVPSEVIVEILHYVALRDPAAFGRMALVCKRFAYHFAHEQQLWRRICQSPEFGFKGMHYTFACDLHGRPIYTLGDRYTPFPTDVPLEIPKPLSSWSEVFQSYPRIRFTGIYISTVNYTRAGAASTFQTVSWNSPIHIVTYYRYLRFYPDGSVVSLLTTTEPVDVVPYISKENIMAARATSHKGHQRQVSDIGKSLSGAADPVPPVAQAALKYGSRGRWHLTSPDPLPESEDQPEPTPTPGEPSTDPRDLIIETEGVDPKYVYTMHLSLRSPSSSKSHMNPSKNTKLVWRGFWSYNKLTDDWGEFGLRNDRAYVFRRVRGWGLA</sequence>
<feature type="region of interest" description="Disordered" evidence="2">
    <location>
        <begin position="425"/>
        <end position="455"/>
    </location>
</feature>
<evidence type="ECO:0000256" key="2">
    <source>
        <dbReference type="SAM" id="MobiDB-lite"/>
    </source>
</evidence>
<dbReference type="InterPro" id="IPR036047">
    <property type="entry name" value="F-box-like_dom_sf"/>
</dbReference>
<dbReference type="Gene3D" id="1.20.1280.50">
    <property type="match status" value="1"/>
</dbReference>
<dbReference type="GO" id="GO:0019005">
    <property type="term" value="C:SCF ubiquitin ligase complex"/>
    <property type="evidence" value="ECO:0007669"/>
    <property type="project" value="TreeGrafter"/>
</dbReference>
<proteinExistence type="predicted"/>
<evidence type="ECO:0000256" key="1">
    <source>
        <dbReference type="ARBA" id="ARBA00022786"/>
    </source>
</evidence>
<dbReference type="PROSITE" id="PS50181">
    <property type="entry name" value="FBOX"/>
    <property type="match status" value="1"/>
</dbReference>
<dbReference type="Pfam" id="PF12937">
    <property type="entry name" value="F-box-like"/>
    <property type="match status" value="1"/>
</dbReference>
<dbReference type="RefSeq" id="XP_058310575.1">
    <property type="nucleotide sequence ID" value="XM_058451113.1"/>
</dbReference>
<accession>A0A9W9T8G4</accession>
<keyword evidence="5" id="KW-1185">Reference proteome</keyword>
<dbReference type="GO" id="GO:0031146">
    <property type="term" value="P:SCF-dependent proteasomal ubiquitin-dependent protein catabolic process"/>
    <property type="evidence" value="ECO:0007669"/>
    <property type="project" value="TreeGrafter"/>
</dbReference>
<dbReference type="PANTHER" id="PTHR12874:SF9">
    <property type="entry name" value="F-BOX ONLY PROTEIN 48"/>
    <property type="match status" value="1"/>
</dbReference>
<dbReference type="GeneID" id="83178414"/>
<feature type="compositionally biased region" description="Basic and acidic residues" evidence="2">
    <location>
        <begin position="8"/>
        <end position="20"/>
    </location>
</feature>
<feature type="region of interest" description="Disordered" evidence="2">
    <location>
        <begin position="1"/>
        <end position="101"/>
    </location>
</feature>
<feature type="region of interest" description="Disordered" evidence="2">
    <location>
        <begin position="384"/>
        <end position="406"/>
    </location>
</feature>
<dbReference type="EMBL" id="JAPQKR010000008">
    <property type="protein sequence ID" value="KAJ5212405.1"/>
    <property type="molecule type" value="Genomic_DNA"/>
</dbReference>
<dbReference type="OrthoDB" id="2117972at2759"/>
<reference evidence="4" key="1">
    <citation type="submission" date="2022-12" db="EMBL/GenBank/DDBJ databases">
        <authorList>
            <person name="Petersen C."/>
        </authorList>
    </citation>
    <scope>NUCLEOTIDE SEQUENCE</scope>
    <source>
        <strain evidence="4">IBT 15544</strain>
    </source>
</reference>
<dbReference type="Pfam" id="PF19270">
    <property type="entry name" value="FBO_C"/>
    <property type="match status" value="1"/>
</dbReference>
<keyword evidence="1" id="KW-0833">Ubl conjugation pathway</keyword>
<dbReference type="FunFam" id="1.20.1280.50:FF:000052">
    <property type="entry name" value="F-box protein (Pof7), putative"/>
    <property type="match status" value="1"/>
</dbReference>